<evidence type="ECO:0000256" key="1">
    <source>
        <dbReference type="ARBA" id="ARBA00009953"/>
    </source>
</evidence>
<dbReference type="InterPro" id="IPR013929">
    <property type="entry name" value="RPAP1_C"/>
</dbReference>
<evidence type="ECO:0000313" key="5">
    <source>
        <dbReference type="EMBL" id="KAK7368089.1"/>
    </source>
</evidence>
<gene>
    <name evidence="5" type="ORF">VNO80_10111</name>
</gene>
<reference evidence="5 6" key="1">
    <citation type="submission" date="2024-01" db="EMBL/GenBank/DDBJ databases">
        <title>The genomes of 5 underutilized Papilionoideae crops provide insights into root nodulation and disease resistanc.</title>
        <authorList>
            <person name="Jiang F."/>
        </authorList>
    </citation>
    <scope>NUCLEOTIDE SEQUENCE [LARGE SCALE GENOMIC DNA]</scope>
    <source>
        <strain evidence="5">JINMINGXINNONG_FW02</strain>
        <tissue evidence="5">Leaves</tissue>
    </source>
</reference>
<dbReference type="Pfam" id="PF08620">
    <property type="entry name" value="RPAP1_C"/>
    <property type="match status" value="1"/>
</dbReference>
<sequence length="1202" mass="134509">MENHQKGREQPKKVKILSTSSLQINEKDASQLVGSIVEKGISDSHNDPTTPFISFRKPTVLPFPVARHRSHGPVLVVLQYWRPLRSGKDDHDEADDIQRRRKKGLDFRKWKEISWDDGSSLGKESEEGVSSFSQTTGKKKYENGSKSINKKTSSSDDNVISPMKLDTKPLLDDSDGGFINSTKTMDIDTSNKVDHQEQREFDPGLDQICSDRMPDYNFESLLDEQRPGQTHLNSSMLFFSSSNSILSDQKSMSLESEISYENQVRIQQMSAQEITKAQAEITEKMSPALLKVLQKRGQEKLNKRDSLKSEVGIGSESLKGHSQSLKYAKHLHTENGVSETLTTPPSKEKLDDRKINVQTSTTASSSTWNSWSNRVEAVRELRFSLDGNVVDSEQSSVYNNVTEGDYLRTEGDPGAAGYTIKEAVALTRSVIPGQKALALHLLSSLLDKALHYICKDRTGHMTKHENKVDWEAVWAFALGPEPELVLSLRLDLPILCLYCGLLPRLHTWTPLGICLDDNHNSVVLACAKVVQCVLSFDENENYCDISEKIATCDMDICTAPVFRSRPDINVGFLQGGFWKYSAKPSNILPFSDDSMDNDNETEGKHTIQDDVVVAGQDFTVGLVRMGILTRLHYLLETDPTTALEECIISILIAIARHSPTCANAVLKCERLVQTIVNRFTADNFEIRSSMVRSVRLLKIIIPNVLSYFGKGVSSVKPDNLSGVYKERVFSGYDLEFISKYFLCCQWLRLGKEKCKLMSALIVEQLRFWRVCIQYGYCVSYFSETFPALCFWLDPLSFGKLVENNVLDEYTSISREAYLVLESLSGRLPNLYLKQFLNNQLPESTGDTEVWSWSYVGPMVDLAIRVLERRGGGTISPHETEGHVPWLPEFVPKIGLELIKHGFWAFLHLLGQNVSAKIGIPSQEKQSLSKEGKVLKGGIVNGFMVDLRYMLDVFLISVSSGWHRVQSIESFGRGGPVPGAGIGWGAPGGGFWSVTVLLAQTDARFPVCLLEIFEKASKDVVTEETAFTVQRVNSSLGLCLIAGPRDKVVVEKTLDLLLTVSLLKHLDLCIQNYLSNKRGKTFSWQQEEADYVHFSNILSSHFRSRWLSEKVKSKAVDGSSSSGIKTSPKVGACLETIYEDSDMSSMTSPCCNSLTLEWAHQKLPLQAHFYLSPISTIFHSKRAGTQKIDDVLKQCPIFKATFC</sequence>
<feature type="region of interest" description="Disordered" evidence="2">
    <location>
        <begin position="118"/>
        <end position="167"/>
    </location>
</feature>
<feature type="compositionally biased region" description="Polar residues" evidence="2">
    <location>
        <begin position="144"/>
        <end position="158"/>
    </location>
</feature>
<dbReference type="InterPro" id="IPR013930">
    <property type="entry name" value="RPAP1_N"/>
</dbReference>
<evidence type="ECO:0000256" key="2">
    <source>
        <dbReference type="SAM" id="MobiDB-lite"/>
    </source>
</evidence>
<comment type="similarity">
    <text evidence="1">Belongs to the RPAP1 family.</text>
</comment>
<evidence type="ECO:0000259" key="3">
    <source>
        <dbReference type="Pfam" id="PF08620"/>
    </source>
</evidence>
<feature type="domain" description="RPAP1 N-terminal" evidence="4">
    <location>
        <begin position="257"/>
        <end position="300"/>
    </location>
</feature>
<dbReference type="PANTHER" id="PTHR47605:SF2">
    <property type="entry name" value="TRANSCRIPTIONAL ELONGATION REGULATOR MINIYO"/>
    <property type="match status" value="1"/>
</dbReference>
<dbReference type="AlphaFoldDB" id="A0AAN9RED4"/>
<dbReference type="PANTHER" id="PTHR47605">
    <property type="entry name" value="TRANSCRIPTIONAL ELONGATION REGULATOR MINIYO"/>
    <property type="match status" value="1"/>
</dbReference>
<dbReference type="Proteomes" id="UP001374584">
    <property type="component" value="Unassembled WGS sequence"/>
</dbReference>
<evidence type="ECO:0000313" key="6">
    <source>
        <dbReference type="Proteomes" id="UP001374584"/>
    </source>
</evidence>
<keyword evidence="6" id="KW-1185">Reference proteome</keyword>
<dbReference type="InterPro" id="IPR016024">
    <property type="entry name" value="ARM-type_fold"/>
</dbReference>
<name>A0AAN9RED4_PHACN</name>
<accession>A0AAN9RED4</accession>
<dbReference type="SUPFAM" id="SSF48371">
    <property type="entry name" value="ARM repeat"/>
    <property type="match status" value="1"/>
</dbReference>
<evidence type="ECO:0000259" key="4">
    <source>
        <dbReference type="Pfam" id="PF08621"/>
    </source>
</evidence>
<dbReference type="Pfam" id="PF08621">
    <property type="entry name" value="RPAP1_N"/>
    <property type="match status" value="1"/>
</dbReference>
<organism evidence="5 6">
    <name type="scientific">Phaseolus coccineus</name>
    <name type="common">Scarlet runner bean</name>
    <name type="synonym">Phaseolus multiflorus</name>
    <dbReference type="NCBI Taxonomy" id="3886"/>
    <lineage>
        <taxon>Eukaryota</taxon>
        <taxon>Viridiplantae</taxon>
        <taxon>Streptophyta</taxon>
        <taxon>Embryophyta</taxon>
        <taxon>Tracheophyta</taxon>
        <taxon>Spermatophyta</taxon>
        <taxon>Magnoliopsida</taxon>
        <taxon>eudicotyledons</taxon>
        <taxon>Gunneridae</taxon>
        <taxon>Pentapetalae</taxon>
        <taxon>rosids</taxon>
        <taxon>fabids</taxon>
        <taxon>Fabales</taxon>
        <taxon>Fabaceae</taxon>
        <taxon>Papilionoideae</taxon>
        <taxon>50 kb inversion clade</taxon>
        <taxon>NPAAA clade</taxon>
        <taxon>indigoferoid/millettioid clade</taxon>
        <taxon>Phaseoleae</taxon>
        <taxon>Phaseolus</taxon>
    </lineage>
</organism>
<dbReference type="InterPro" id="IPR055326">
    <property type="entry name" value="MINIYO"/>
</dbReference>
<comment type="caution">
    <text evidence="5">The sequence shown here is derived from an EMBL/GenBank/DDBJ whole genome shotgun (WGS) entry which is preliminary data.</text>
</comment>
<proteinExistence type="inferred from homology"/>
<feature type="domain" description="RPAP1 C-terminal" evidence="3">
    <location>
        <begin position="380"/>
        <end position="449"/>
    </location>
</feature>
<dbReference type="EMBL" id="JAYMYR010000004">
    <property type="protein sequence ID" value="KAK7368089.1"/>
    <property type="molecule type" value="Genomic_DNA"/>
</dbReference>
<protein>
    <recommendedName>
        <fullName evidence="7">RNA polymerase II-associated protein 1 C-terminal domain-containing protein</fullName>
    </recommendedName>
</protein>
<evidence type="ECO:0008006" key="7">
    <source>
        <dbReference type="Google" id="ProtNLM"/>
    </source>
</evidence>